<dbReference type="InterPro" id="IPR051327">
    <property type="entry name" value="MATE_MepA_subfamily"/>
</dbReference>
<keyword evidence="3 6" id="KW-0812">Transmembrane</keyword>
<accession>A0A3E3DCD7</accession>
<feature type="transmembrane region" description="Helical" evidence="6">
    <location>
        <begin position="40"/>
        <end position="61"/>
    </location>
</feature>
<sequence length="349" mass="38040">MVAATFITGIVIAILGIVFIEPLLTLLGATKDIYSYCHDYAYSILLLLPTSITSMIFQVFFITAGKATLGMLINIISGISNIVFDYIFIKYCGWGIAGAAIATSMGFAITTIAGLIYFTVSRKNVLYLTKPKINGKVLLHSCTNGASEMVSNLSQGVTLILYNNVIIRIAGVDGVAAITILLYVTDLLIAIFIGYATGISPLISYNYGKSEHNRLKKIHNISLKSICFFSIVVFLTGQLTAGNLVSIFSPAGTHVYDLAIQGFRLFGFSFLFMGISIYGSAMFTAYSDGKVSAIISVLRTFVFIIAAVLLLSIIWGIDGVWLSLPVAELLGMLVTVHYFRKYRNKYNYA</sequence>
<proteinExistence type="predicted"/>
<feature type="transmembrane region" description="Helical" evidence="6">
    <location>
        <begin position="226"/>
        <end position="245"/>
    </location>
</feature>
<dbReference type="InterPro" id="IPR002528">
    <property type="entry name" value="MATE_fam"/>
</dbReference>
<comment type="caution">
    <text evidence="7">The sequence shown here is derived from an EMBL/GenBank/DDBJ whole genome shotgun (WGS) entry which is preliminary data.</text>
</comment>
<dbReference type="GO" id="GO:0015297">
    <property type="term" value="F:antiporter activity"/>
    <property type="evidence" value="ECO:0007669"/>
    <property type="project" value="InterPro"/>
</dbReference>
<evidence type="ECO:0000256" key="4">
    <source>
        <dbReference type="ARBA" id="ARBA00022989"/>
    </source>
</evidence>
<gene>
    <name evidence="7" type="ORF">DWX31_29965</name>
</gene>
<evidence type="ECO:0000256" key="1">
    <source>
        <dbReference type="ARBA" id="ARBA00004651"/>
    </source>
</evidence>
<evidence type="ECO:0000256" key="6">
    <source>
        <dbReference type="SAM" id="Phobius"/>
    </source>
</evidence>
<evidence type="ECO:0000313" key="7">
    <source>
        <dbReference type="EMBL" id="RGD66913.1"/>
    </source>
</evidence>
<name>A0A3E3DCD7_9FIRM</name>
<feature type="transmembrane region" description="Helical" evidence="6">
    <location>
        <begin position="6"/>
        <end position="28"/>
    </location>
</feature>
<organism evidence="7 8">
    <name type="scientific">Hungatella hathewayi</name>
    <dbReference type="NCBI Taxonomy" id="154046"/>
    <lineage>
        <taxon>Bacteria</taxon>
        <taxon>Bacillati</taxon>
        <taxon>Bacillota</taxon>
        <taxon>Clostridia</taxon>
        <taxon>Lachnospirales</taxon>
        <taxon>Lachnospiraceae</taxon>
        <taxon>Hungatella</taxon>
    </lineage>
</organism>
<reference evidence="7 8" key="1">
    <citation type="submission" date="2018-08" db="EMBL/GenBank/DDBJ databases">
        <title>A genome reference for cultivated species of the human gut microbiota.</title>
        <authorList>
            <person name="Zou Y."/>
            <person name="Xue W."/>
            <person name="Luo G."/>
        </authorList>
    </citation>
    <scope>NUCLEOTIDE SEQUENCE [LARGE SCALE GENOMIC DNA]</scope>
    <source>
        <strain evidence="7 8">AF19-13AC</strain>
    </source>
</reference>
<evidence type="ECO:0000313" key="8">
    <source>
        <dbReference type="Proteomes" id="UP000261023"/>
    </source>
</evidence>
<dbReference type="GO" id="GO:0042910">
    <property type="term" value="F:xenobiotic transmembrane transporter activity"/>
    <property type="evidence" value="ECO:0007669"/>
    <property type="project" value="InterPro"/>
</dbReference>
<dbReference type="EMBL" id="QTJW01000032">
    <property type="protein sequence ID" value="RGD66913.1"/>
    <property type="molecule type" value="Genomic_DNA"/>
</dbReference>
<evidence type="ECO:0000256" key="2">
    <source>
        <dbReference type="ARBA" id="ARBA00022475"/>
    </source>
</evidence>
<feature type="transmembrane region" description="Helical" evidence="6">
    <location>
        <begin position="96"/>
        <end position="120"/>
    </location>
</feature>
<feature type="transmembrane region" description="Helical" evidence="6">
    <location>
        <begin position="180"/>
        <end position="205"/>
    </location>
</feature>
<feature type="transmembrane region" description="Helical" evidence="6">
    <location>
        <begin position="321"/>
        <end position="339"/>
    </location>
</feature>
<dbReference type="Proteomes" id="UP000261023">
    <property type="component" value="Unassembled WGS sequence"/>
</dbReference>
<evidence type="ECO:0000256" key="3">
    <source>
        <dbReference type="ARBA" id="ARBA00022692"/>
    </source>
</evidence>
<comment type="subcellular location">
    <subcellularLocation>
        <location evidence="1">Cell membrane</location>
        <topology evidence="1">Multi-pass membrane protein</topology>
    </subcellularLocation>
</comment>
<feature type="transmembrane region" description="Helical" evidence="6">
    <location>
        <begin position="67"/>
        <end position="89"/>
    </location>
</feature>
<dbReference type="GO" id="GO:0005886">
    <property type="term" value="C:plasma membrane"/>
    <property type="evidence" value="ECO:0007669"/>
    <property type="project" value="UniProtKB-SubCell"/>
</dbReference>
<keyword evidence="5 6" id="KW-0472">Membrane</keyword>
<evidence type="ECO:0000256" key="5">
    <source>
        <dbReference type="ARBA" id="ARBA00023136"/>
    </source>
</evidence>
<keyword evidence="4 6" id="KW-1133">Transmembrane helix</keyword>
<dbReference type="PANTHER" id="PTHR43823">
    <property type="entry name" value="SPORULATION PROTEIN YKVU"/>
    <property type="match status" value="1"/>
</dbReference>
<dbReference type="Pfam" id="PF01554">
    <property type="entry name" value="MatE"/>
    <property type="match status" value="2"/>
</dbReference>
<dbReference type="AlphaFoldDB" id="A0A3E3DCD7"/>
<protein>
    <submittedName>
        <fullName evidence="7">MATE family efflux transporter</fullName>
    </submittedName>
</protein>
<feature type="transmembrane region" description="Helical" evidence="6">
    <location>
        <begin position="265"/>
        <end position="286"/>
    </location>
</feature>
<keyword evidence="2" id="KW-1003">Cell membrane</keyword>
<dbReference type="PANTHER" id="PTHR43823:SF3">
    <property type="entry name" value="MULTIDRUG EXPORT PROTEIN MEPA"/>
    <property type="match status" value="1"/>
</dbReference>
<feature type="transmembrane region" description="Helical" evidence="6">
    <location>
        <begin position="293"/>
        <end position="315"/>
    </location>
</feature>